<comment type="cofactor">
    <cofactor evidence="1">
        <name>[4Fe-4S] cluster</name>
        <dbReference type="ChEBI" id="CHEBI:49883"/>
    </cofactor>
</comment>
<dbReference type="InterPro" id="IPR010614">
    <property type="entry name" value="RAD3-like_helicase_DEAD"/>
</dbReference>
<dbReference type="InterPro" id="IPR013020">
    <property type="entry name" value="Rad3/Chl1-like"/>
</dbReference>
<evidence type="ECO:0000313" key="26">
    <source>
        <dbReference type="Proteomes" id="UP000431533"/>
    </source>
</evidence>
<keyword evidence="7" id="KW-0547">Nucleotide-binding</keyword>
<comment type="subcellular location">
    <subcellularLocation>
        <location evidence="2">Nucleus</location>
    </subcellularLocation>
</comment>
<keyword evidence="11" id="KW-0408">Iron</keyword>
<sequence length="921" mass="102623">MDKAAEETEGLQDHVTIHKIDFHHPYTPYDIQETFMSTVYQVLEDGKVGILESPTGTGKSLSLICGSLTWLRDHKRKTFEEGLDWGPNDSNSPQWLIEQTKASKRREMLRSREDMEARLAKIRLKEKAQRDRYLKGDHKVKKRKTDAETSGKDGDEEKFVLDDYDSDEEQHSTKDEGSLYSAKTLELMEQLGMGSIAKEEEEEVEEETKIFYCSRTHSQLTQFINELRRVNFPPAFPEEKPSKEPQIEDLKHLTLGSRKNLCINPKVNKLGSVAAINERCSELQQSSTAKEHKCVFLPNKENQPLVNTFRDHALATLRDIEDLGALGKEIGVCPYYASRAAIKPAEIVTLPYPLLLQKSAREALGISLKGHVVIIDEAHNLMDAISSIHGVEISLKQLKAARAQLGVYLQKFRNRLKGKNRVYIAQVVRVIDSLAGYLEGRLALPQADGIVLEKELLAGKGVDQINLFKLIRYLQESKLARKVEGYATHTADTSTSVSAQNNKKNISSQPKPKPDSTTPVLHHITSLLSVLTHPSKEGQLFFSKPTSSPATQEPISISLKYQLLDPSPHFHDIVSSARAVILAGGTMSPMHDYTTHLFPYLPPSSLTTLSSGHVIPRQNLIAWNLSRGPSGQALEFTFKNRGNTQMVDDLGRALLNLCTVVPDGIVVFFPSYNYLASIIAQWSKPPSTPPSTSSSTPTLHTPEPNKSQTQTLYARLAAKKPIFTESKDRPVEETLTAYTQSIDTNHGGLLLSVVGGKMSEGINFSDRLGRLVVIVGLPFPNIMSAEWKAKMAYVESSTIAQLELENHENQENQQAQKGVETAKAKKNMTRNEIHNVAKAQGRELYENACMRAVNQSIGRAIRHRGDYATIVMVDARFEGERIRGKLPGWIREGLVDDAGSKSFGTLMGRLGGFFAEKKRGV</sequence>
<comment type="catalytic activity">
    <reaction evidence="22">
        <text>ATP + H2O = ADP + phosphate + H(+)</text>
        <dbReference type="Rhea" id="RHEA:13065"/>
        <dbReference type="ChEBI" id="CHEBI:15377"/>
        <dbReference type="ChEBI" id="CHEBI:15378"/>
        <dbReference type="ChEBI" id="CHEBI:30616"/>
        <dbReference type="ChEBI" id="CHEBI:43474"/>
        <dbReference type="ChEBI" id="CHEBI:456216"/>
        <dbReference type="EC" id="5.6.2.3"/>
    </reaction>
</comment>
<dbReference type="CDD" id="cd18788">
    <property type="entry name" value="SF2_C_XPD"/>
    <property type="match status" value="1"/>
</dbReference>
<dbReference type="GO" id="GO:0005634">
    <property type="term" value="C:nucleus"/>
    <property type="evidence" value="ECO:0007669"/>
    <property type="project" value="UniProtKB-SubCell"/>
</dbReference>
<evidence type="ECO:0000256" key="3">
    <source>
        <dbReference type="ARBA" id="ARBA00008435"/>
    </source>
</evidence>
<feature type="region of interest" description="Disordered" evidence="23">
    <location>
        <begin position="807"/>
        <end position="826"/>
    </location>
</feature>
<name>A0A8H8QVY8_9HELO</name>
<keyword evidence="13" id="KW-0238">DNA-binding</keyword>
<reference evidence="25 26" key="1">
    <citation type="submission" date="2018-05" db="EMBL/GenBank/DDBJ databases">
        <title>Genome sequencing and assembly of the regulated plant pathogen Lachnellula willkommii and related sister species for the development of diagnostic species identification markers.</title>
        <authorList>
            <person name="Giroux E."/>
            <person name="Bilodeau G."/>
        </authorList>
    </citation>
    <scope>NUCLEOTIDE SEQUENCE [LARGE SCALE GENOMIC DNA]</scope>
    <source>
        <strain evidence="25 26">CBS 185.66</strain>
    </source>
</reference>
<comment type="function">
    <text evidence="21">ATP-dependent DNA helicase important for chromosome transmission and normal cell cycle progression in G(2)/M. May have a role in changing DNA topology to allow the loading of proteins involved in maintaining sister chromatid cohesion in the vicinity of the centromeres. Has a specific role in chromosome segregation during meiosis II.</text>
</comment>
<dbReference type="SUPFAM" id="SSF52540">
    <property type="entry name" value="P-loop containing nucleoside triphosphate hydrolases"/>
    <property type="match status" value="1"/>
</dbReference>
<dbReference type="GO" id="GO:0005524">
    <property type="term" value="F:ATP binding"/>
    <property type="evidence" value="ECO:0007669"/>
    <property type="project" value="UniProtKB-KW"/>
</dbReference>
<comment type="similarity">
    <text evidence="3">Belongs to the DEAD box helicase family. DEAH subfamily. DDX11/CHL1 sub-subfamily.</text>
</comment>
<dbReference type="GeneID" id="41987641"/>
<keyword evidence="8" id="KW-0378">Hydrolase</keyword>
<organism evidence="25 26">
    <name type="scientific">Lachnellula hyalina</name>
    <dbReference type="NCBI Taxonomy" id="1316788"/>
    <lineage>
        <taxon>Eukaryota</taxon>
        <taxon>Fungi</taxon>
        <taxon>Dikarya</taxon>
        <taxon>Ascomycota</taxon>
        <taxon>Pezizomycotina</taxon>
        <taxon>Leotiomycetes</taxon>
        <taxon>Helotiales</taxon>
        <taxon>Lachnaceae</taxon>
        <taxon>Lachnellula</taxon>
    </lineage>
</organism>
<dbReference type="InterPro" id="IPR027417">
    <property type="entry name" value="P-loop_NTPase"/>
</dbReference>
<protein>
    <recommendedName>
        <fullName evidence="5">ATP-dependent DNA helicase CHL1</fullName>
        <ecNumber evidence="18">5.6.2.3</ecNumber>
    </recommendedName>
    <alternativeName>
        <fullName evidence="4">ATP-dependent DNA helicase chl1</fullName>
    </alternativeName>
    <alternativeName>
        <fullName evidence="17">Chromosome loss protein 1</fullName>
    </alternativeName>
    <alternativeName>
        <fullName evidence="19 20">DNA 5'-3' helicase CHL1</fullName>
    </alternativeName>
</protein>
<evidence type="ECO:0000256" key="4">
    <source>
        <dbReference type="ARBA" id="ARBA00016387"/>
    </source>
</evidence>
<dbReference type="SMART" id="SM00491">
    <property type="entry name" value="HELICc2"/>
    <property type="match status" value="1"/>
</dbReference>
<feature type="region of interest" description="Disordered" evidence="23">
    <location>
        <begin position="491"/>
        <end position="518"/>
    </location>
</feature>
<dbReference type="GO" id="GO:0016818">
    <property type="term" value="F:hydrolase activity, acting on acid anhydrides, in phosphorus-containing anhydrides"/>
    <property type="evidence" value="ECO:0007669"/>
    <property type="project" value="InterPro"/>
</dbReference>
<dbReference type="Pfam" id="PF06733">
    <property type="entry name" value="DEAD_2"/>
    <property type="match status" value="1"/>
</dbReference>
<dbReference type="Proteomes" id="UP000431533">
    <property type="component" value="Unassembled WGS sequence"/>
</dbReference>
<dbReference type="GO" id="GO:0006139">
    <property type="term" value="P:nucleobase-containing compound metabolic process"/>
    <property type="evidence" value="ECO:0007669"/>
    <property type="project" value="InterPro"/>
</dbReference>
<dbReference type="PROSITE" id="PS51193">
    <property type="entry name" value="HELICASE_ATP_BIND_2"/>
    <property type="match status" value="1"/>
</dbReference>
<dbReference type="FunFam" id="3.40.50.300:FF:002774">
    <property type="entry name" value="ATP-dependent DNA helicase chl1"/>
    <property type="match status" value="1"/>
</dbReference>
<dbReference type="PANTHER" id="PTHR11472">
    <property type="entry name" value="DNA REPAIR DEAD HELICASE RAD3/XP-D SUBFAMILY MEMBER"/>
    <property type="match status" value="1"/>
</dbReference>
<evidence type="ECO:0000256" key="1">
    <source>
        <dbReference type="ARBA" id="ARBA00001966"/>
    </source>
</evidence>
<evidence type="ECO:0000256" key="7">
    <source>
        <dbReference type="ARBA" id="ARBA00022741"/>
    </source>
</evidence>
<dbReference type="Gene3D" id="3.40.50.300">
    <property type="entry name" value="P-loop containing nucleotide triphosphate hydrolases"/>
    <property type="match status" value="3"/>
</dbReference>
<keyword evidence="6" id="KW-0479">Metal-binding</keyword>
<evidence type="ECO:0000256" key="20">
    <source>
        <dbReference type="ARBA" id="ARBA00045008"/>
    </source>
</evidence>
<dbReference type="SMART" id="SM00488">
    <property type="entry name" value="DEXDc2"/>
    <property type="match status" value="1"/>
</dbReference>
<evidence type="ECO:0000256" key="5">
    <source>
        <dbReference type="ARBA" id="ARBA00017386"/>
    </source>
</evidence>
<dbReference type="GO" id="GO:0034085">
    <property type="term" value="P:establishment of sister chromatid cohesion"/>
    <property type="evidence" value="ECO:0007669"/>
    <property type="project" value="TreeGrafter"/>
</dbReference>
<feature type="compositionally biased region" description="Basic and acidic residues" evidence="23">
    <location>
        <begin position="145"/>
        <end position="159"/>
    </location>
</feature>
<accession>A0A8H8QVY8</accession>
<evidence type="ECO:0000256" key="6">
    <source>
        <dbReference type="ARBA" id="ARBA00022723"/>
    </source>
</evidence>
<dbReference type="GO" id="GO:0051536">
    <property type="term" value="F:iron-sulfur cluster binding"/>
    <property type="evidence" value="ECO:0007669"/>
    <property type="project" value="UniProtKB-KW"/>
</dbReference>
<dbReference type="GO" id="GO:0046872">
    <property type="term" value="F:metal ion binding"/>
    <property type="evidence" value="ECO:0007669"/>
    <property type="project" value="UniProtKB-KW"/>
</dbReference>
<evidence type="ECO:0000256" key="15">
    <source>
        <dbReference type="ARBA" id="ARBA00023242"/>
    </source>
</evidence>
<evidence type="ECO:0000256" key="13">
    <source>
        <dbReference type="ARBA" id="ARBA00023125"/>
    </source>
</evidence>
<evidence type="ECO:0000256" key="18">
    <source>
        <dbReference type="ARBA" id="ARBA00044969"/>
    </source>
</evidence>
<evidence type="ECO:0000259" key="24">
    <source>
        <dbReference type="PROSITE" id="PS51193"/>
    </source>
</evidence>
<evidence type="ECO:0000256" key="21">
    <source>
        <dbReference type="ARBA" id="ARBA00045702"/>
    </source>
</evidence>
<dbReference type="EC" id="5.6.2.3" evidence="18"/>
<evidence type="ECO:0000256" key="22">
    <source>
        <dbReference type="ARBA" id="ARBA00048954"/>
    </source>
</evidence>
<keyword evidence="15" id="KW-0539">Nucleus</keyword>
<dbReference type="PANTHER" id="PTHR11472:SF41">
    <property type="entry name" value="ATP-DEPENDENT DNA HELICASE DDX11-RELATED"/>
    <property type="match status" value="1"/>
</dbReference>
<evidence type="ECO:0000256" key="16">
    <source>
        <dbReference type="ARBA" id="ARBA00023306"/>
    </source>
</evidence>
<keyword evidence="12" id="KW-0411">Iron-sulfur</keyword>
<evidence type="ECO:0000256" key="10">
    <source>
        <dbReference type="ARBA" id="ARBA00022840"/>
    </source>
</evidence>
<evidence type="ECO:0000313" key="25">
    <source>
        <dbReference type="EMBL" id="TVY23768.1"/>
    </source>
</evidence>
<feature type="region of interest" description="Disordered" evidence="23">
    <location>
        <begin position="684"/>
        <end position="707"/>
    </location>
</feature>
<dbReference type="EMBL" id="QGMH01000163">
    <property type="protein sequence ID" value="TVY23768.1"/>
    <property type="molecule type" value="Genomic_DNA"/>
</dbReference>
<evidence type="ECO:0000256" key="12">
    <source>
        <dbReference type="ARBA" id="ARBA00023014"/>
    </source>
</evidence>
<dbReference type="InterPro" id="IPR006555">
    <property type="entry name" value="ATP-dep_Helicase_C"/>
</dbReference>
<gene>
    <name evidence="25" type="primary">CHL1</name>
    <name evidence="25" type="ORF">LHYA1_G007443</name>
</gene>
<feature type="region of interest" description="Disordered" evidence="23">
    <location>
        <begin position="130"/>
        <end position="159"/>
    </location>
</feature>
<comment type="caution">
    <text evidence="25">The sequence shown here is derived from an EMBL/GenBank/DDBJ whole genome shotgun (WGS) entry which is preliminary data.</text>
</comment>
<dbReference type="GO" id="GO:0003677">
    <property type="term" value="F:DNA binding"/>
    <property type="evidence" value="ECO:0007669"/>
    <property type="project" value="UniProtKB-KW"/>
</dbReference>
<feature type="domain" description="Helicase ATP-binding" evidence="24">
    <location>
        <begin position="18"/>
        <end position="432"/>
    </location>
</feature>
<dbReference type="RefSeq" id="XP_031002556.1">
    <property type="nucleotide sequence ID" value="XM_031152372.1"/>
</dbReference>
<dbReference type="InterPro" id="IPR014013">
    <property type="entry name" value="Helic_SF1/SF2_ATP-bd_DinG/Rad3"/>
</dbReference>
<evidence type="ECO:0000256" key="2">
    <source>
        <dbReference type="ARBA" id="ARBA00004123"/>
    </source>
</evidence>
<evidence type="ECO:0000256" key="9">
    <source>
        <dbReference type="ARBA" id="ARBA00022806"/>
    </source>
</evidence>
<proteinExistence type="inferred from homology"/>
<evidence type="ECO:0000256" key="19">
    <source>
        <dbReference type="ARBA" id="ARBA00044998"/>
    </source>
</evidence>
<evidence type="ECO:0000256" key="14">
    <source>
        <dbReference type="ARBA" id="ARBA00023235"/>
    </source>
</evidence>
<keyword evidence="26" id="KW-1185">Reference proteome</keyword>
<dbReference type="Pfam" id="PF13307">
    <property type="entry name" value="Helicase_C_2"/>
    <property type="match status" value="1"/>
</dbReference>
<evidence type="ECO:0000256" key="17">
    <source>
        <dbReference type="ARBA" id="ARBA00029709"/>
    </source>
</evidence>
<keyword evidence="9 25" id="KW-0347">Helicase</keyword>
<evidence type="ECO:0000256" key="11">
    <source>
        <dbReference type="ARBA" id="ARBA00023004"/>
    </source>
</evidence>
<evidence type="ECO:0000256" key="23">
    <source>
        <dbReference type="SAM" id="MobiDB-lite"/>
    </source>
</evidence>
<dbReference type="AlphaFoldDB" id="A0A8H8QVY8"/>
<keyword evidence="10" id="KW-0067">ATP-binding</keyword>
<keyword evidence="14" id="KW-0413">Isomerase</keyword>
<keyword evidence="16" id="KW-0131">Cell cycle</keyword>
<dbReference type="NCBIfam" id="TIGR00604">
    <property type="entry name" value="rad3"/>
    <property type="match status" value="1"/>
</dbReference>
<dbReference type="InterPro" id="IPR045028">
    <property type="entry name" value="DinG/Rad3-like"/>
</dbReference>
<evidence type="ECO:0000256" key="8">
    <source>
        <dbReference type="ARBA" id="ARBA00022801"/>
    </source>
</evidence>
<dbReference type="InterPro" id="IPR006554">
    <property type="entry name" value="Helicase-like_DEXD_c2"/>
</dbReference>
<dbReference type="OrthoDB" id="267079at2759"/>
<dbReference type="GO" id="GO:0043139">
    <property type="term" value="F:5'-3' DNA helicase activity"/>
    <property type="evidence" value="ECO:0007669"/>
    <property type="project" value="UniProtKB-EC"/>
</dbReference>